<dbReference type="Gene3D" id="1.25.40.10">
    <property type="entry name" value="Tetratricopeptide repeat domain"/>
    <property type="match status" value="1"/>
</dbReference>
<sequence length="180" mass="19820">MRKTESISTGIPGVEFRLPDLRPIVVDEQLAQETAQNGEAGDRVVALIAQGRLAAASELVADARLMDPRNIRLRLLDTEVTRWSGDPERAIYRLQQLRKEFDGTVDEVDIVQNLGACFYSIGDMLAATSRYKSALEGREQFNASEVLRNASRAAYESLLNEVNAPDEAVQVSVLPDTSNA</sequence>
<proteinExistence type="predicted"/>
<dbReference type="Proteomes" id="UP000053528">
    <property type="component" value="Unassembled WGS sequence"/>
</dbReference>
<dbReference type="EMBL" id="JRNH01000011">
    <property type="protein sequence ID" value="KGF20820.1"/>
    <property type="molecule type" value="Genomic_DNA"/>
</dbReference>
<evidence type="ECO:0000313" key="2">
    <source>
        <dbReference type="Proteomes" id="UP000053528"/>
    </source>
</evidence>
<name>A0A095YEK6_9MICC</name>
<evidence type="ECO:0000313" key="1">
    <source>
        <dbReference type="EMBL" id="KGF20820.1"/>
    </source>
</evidence>
<dbReference type="InterPro" id="IPR011990">
    <property type="entry name" value="TPR-like_helical_dom_sf"/>
</dbReference>
<dbReference type="RefSeq" id="WP_035755164.1">
    <property type="nucleotide sequence ID" value="NZ_JRNH01000011.1"/>
</dbReference>
<dbReference type="SUPFAM" id="SSF48452">
    <property type="entry name" value="TPR-like"/>
    <property type="match status" value="1"/>
</dbReference>
<protein>
    <recommendedName>
        <fullName evidence="3">Tetratrico peptide repeat group 5 domain-containing protein</fullName>
    </recommendedName>
</protein>
<accession>A0A095YEK6</accession>
<comment type="caution">
    <text evidence="1">The sequence shown here is derived from an EMBL/GenBank/DDBJ whole genome shotgun (WGS) entry which is preliminary data.</text>
</comment>
<dbReference type="AlphaFoldDB" id="A0A095YEK6"/>
<reference evidence="1 2" key="1">
    <citation type="submission" date="2014-07" db="EMBL/GenBank/DDBJ databases">
        <authorList>
            <person name="McCorrison J."/>
            <person name="Sanka R."/>
            <person name="Torralba M."/>
            <person name="Gillis M."/>
            <person name="Haft D.H."/>
            <person name="Methe B."/>
            <person name="Sutton G."/>
            <person name="Nelson K.E."/>
        </authorList>
    </citation>
    <scope>NUCLEOTIDE SEQUENCE [LARGE SCALE GENOMIC DNA]</scope>
    <source>
        <strain evidence="1 2">DNF00011</strain>
    </source>
</reference>
<gene>
    <name evidence="1" type="ORF">HMPREF2128_03685</name>
</gene>
<evidence type="ECO:0008006" key="3">
    <source>
        <dbReference type="Google" id="ProtNLM"/>
    </source>
</evidence>
<organism evidence="1 2">
    <name type="scientific">Pseudoglutamicibacter albus DNF00011</name>
    <dbReference type="NCBI Taxonomy" id="1401063"/>
    <lineage>
        <taxon>Bacteria</taxon>
        <taxon>Bacillati</taxon>
        <taxon>Actinomycetota</taxon>
        <taxon>Actinomycetes</taxon>
        <taxon>Micrococcales</taxon>
        <taxon>Micrococcaceae</taxon>
        <taxon>Pseudoglutamicibacter</taxon>
    </lineage>
</organism>